<evidence type="ECO:0000313" key="10">
    <source>
        <dbReference type="Proteomes" id="UP000192934"/>
    </source>
</evidence>
<keyword evidence="3 7" id="KW-0812">Transmembrane</keyword>
<name>A0A1X7GRZ8_9SPHN</name>
<dbReference type="InterPro" id="IPR050925">
    <property type="entry name" value="Rhomboid_protease_S54"/>
</dbReference>
<dbReference type="GO" id="GO:0016020">
    <property type="term" value="C:membrane"/>
    <property type="evidence" value="ECO:0007669"/>
    <property type="project" value="UniProtKB-SubCell"/>
</dbReference>
<dbReference type="InterPro" id="IPR035952">
    <property type="entry name" value="Rhomboid-like_sf"/>
</dbReference>
<comment type="similarity">
    <text evidence="2">Belongs to the peptidase S54 family.</text>
</comment>
<evidence type="ECO:0000256" key="5">
    <source>
        <dbReference type="ARBA" id="ARBA00022989"/>
    </source>
</evidence>
<feature type="transmembrane region" description="Helical" evidence="7">
    <location>
        <begin position="99"/>
        <end position="117"/>
    </location>
</feature>
<dbReference type="AlphaFoldDB" id="A0A1X7GRZ8"/>
<comment type="subcellular location">
    <subcellularLocation>
        <location evidence="1">Membrane</location>
        <topology evidence="1">Multi-pass membrane protein</topology>
    </subcellularLocation>
</comment>
<gene>
    <name evidence="9" type="ORF">SAMN06295910_2108</name>
</gene>
<dbReference type="PANTHER" id="PTHR43731">
    <property type="entry name" value="RHOMBOID PROTEASE"/>
    <property type="match status" value="1"/>
</dbReference>
<dbReference type="InterPro" id="IPR022764">
    <property type="entry name" value="Peptidase_S54_rhomboid_dom"/>
</dbReference>
<dbReference type="GO" id="GO:0006508">
    <property type="term" value="P:proteolysis"/>
    <property type="evidence" value="ECO:0007669"/>
    <property type="project" value="UniProtKB-KW"/>
</dbReference>
<feature type="transmembrane region" description="Helical" evidence="7">
    <location>
        <begin position="123"/>
        <end position="143"/>
    </location>
</feature>
<keyword evidence="10" id="KW-1185">Reference proteome</keyword>
<proteinExistence type="inferred from homology"/>
<evidence type="ECO:0000256" key="6">
    <source>
        <dbReference type="ARBA" id="ARBA00023136"/>
    </source>
</evidence>
<evidence type="ECO:0000313" key="9">
    <source>
        <dbReference type="EMBL" id="SMF73128.1"/>
    </source>
</evidence>
<dbReference type="Gene3D" id="1.20.1540.10">
    <property type="entry name" value="Rhomboid-like"/>
    <property type="match status" value="1"/>
</dbReference>
<evidence type="ECO:0000256" key="7">
    <source>
        <dbReference type="SAM" id="Phobius"/>
    </source>
</evidence>
<evidence type="ECO:0000256" key="2">
    <source>
        <dbReference type="ARBA" id="ARBA00009045"/>
    </source>
</evidence>
<dbReference type="Pfam" id="PF01694">
    <property type="entry name" value="Rhomboid"/>
    <property type="match status" value="1"/>
</dbReference>
<dbReference type="Proteomes" id="UP000192934">
    <property type="component" value="Chromosome I"/>
</dbReference>
<dbReference type="SUPFAM" id="SSF144091">
    <property type="entry name" value="Rhomboid-like"/>
    <property type="match status" value="1"/>
</dbReference>
<evidence type="ECO:0000256" key="4">
    <source>
        <dbReference type="ARBA" id="ARBA00022801"/>
    </source>
</evidence>
<dbReference type="PANTHER" id="PTHR43731:SF14">
    <property type="entry name" value="PRESENILIN-ASSOCIATED RHOMBOID-LIKE PROTEIN, MITOCHONDRIAL"/>
    <property type="match status" value="1"/>
</dbReference>
<evidence type="ECO:0000256" key="1">
    <source>
        <dbReference type="ARBA" id="ARBA00004141"/>
    </source>
</evidence>
<keyword evidence="4" id="KW-0378">Hydrolase</keyword>
<dbReference type="GO" id="GO:0004252">
    <property type="term" value="F:serine-type endopeptidase activity"/>
    <property type="evidence" value="ECO:0007669"/>
    <property type="project" value="InterPro"/>
</dbReference>
<feature type="domain" description="Peptidase S54 rhomboid" evidence="8">
    <location>
        <begin position="64"/>
        <end position="204"/>
    </location>
</feature>
<evidence type="ECO:0000259" key="8">
    <source>
        <dbReference type="Pfam" id="PF01694"/>
    </source>
</evidence>
<reference evidence="10" key="1">
    <citation type="submission" date="2017-04" db="EMBL/GenBank/DDBJ databases">
        <authorList>
            <person name="Varghese N."/>
            <person name="Submissions S."/>
        </authorList>
    </citation>
    <scope>NUCLEOTIDE SEQUENCE [LARGE SCALE GENOMIC DNA]</scope>
    <source>
        <strain evidence="10">Dd16</strain>
    </source>
</reference>
<keyword evidence="5 7" id="KW-1133">Transmembrane helix</keyword>
<dbReference type="STRING" id="941907.SAMN06295910_2108"/>
<feature type="transmembrane region" description="Helical" evidence="7">
    <location>
        <begin position="187"/>
        <end position="208"/>
    </location>
</feature>
<feature type="transmembrane region" description="Helical" evidence="7">
    <location>
        <begin position="68"/>
        <end position="87"/>
    </location>
</feature>
<sequence length="213" mass="22099">MRTPQSWQNARLTLVFAGASAAAWILATALGLDQMAAVWGGFIPARFDGVASELPLAPLALTPLTATLVHGGIVHLGFNLLILLFCGRAVESIIGSRQYAALYLIGAYAAAAAHYASDPHSTVPMVGASGAISAVIGAYAIMFGRNRVKVANPTAALWLNALWLAAAWVALQLLIGATFETSGARIAIAAHIGGFLAGLLLAKPLLLLRYRGA</sequence>
<accession>A0A1X7GRZ8</accession>
<dbReference type="EMBL" id="LT840185">
    <property type="protein sequence ID" value="SMF73128.1"/>
    <property type="molecule type" value="Genomic_DNA"/>
</dbReference>
<keyword evidence="6 7" id="KW-0472">Membrane</keyword>
<feature type="transmembrane region" description="Helical" evidence="7">
    <location>
        <begin position="155"/>
        <end position="175"/>
    </location>
</feature>
<protein>
    <submittedName>
        <fullName evidence="9">Membrane associated serine protease, rhomboid family</fullName>
    </submittedName>
</protein>
<evidence type="ECO:0000256" key="3">
    <source>
        <dbReference type="ARBA" id="ARBA00022692"/>
    </source>
</evidence>
<keyword evidence="9" id="KW-0645">Protease</keyword>
<feature type="transmembrane region" description="Helical" evidence="7">
    <location>
        <begin position="12"/>
        <end position="32"/>
    </location>
</feature>
<organism evidence="9 10">
    <name type="scientific">Allosphingosinicella indica</name>
    <dbReference type="NCBI Taxonomy" id="941907"/>
    <lineage>
        <taxon>Bacteria</taxon>
        <taxon>Pseudomonadati</taxon>
        <taxon>Pseudomonadota</taxon>
        <taxon>Alphaproteobacteria</taxon>
        <taxon>Sphingomonadales</taxon>
        <taxon>Sphingomonadaceae</taxon>
        <taxon>Allosphingosinicella</taxon>
    </lineage>
</organism>
<dbReference type="RefSeq" id="WP_244552328.1">
    <property type="nucleotide sequence ID" value="NZ_LT840185.1"/>
</dbReference>